<dbReference type="Pfam" id="PF02472">
    <property type="entry name" value="ExbD"/>
    <property type="match status" value="1"/>
</dbReference>
<name>A0ABV9K6E0_9PORP</name>
<dbReference type="Proteomes" id="UP001596020">
    <property type="component" value="Unassembled WGS sequence"/>
</dbReference>
<evidence type="ECO:0000313" key="9">
    <source>
        <dbReference type="Proteomes" id="UP001596020"/>
    </source>
</evidence>
<dbReference type="EMBL" id="JBHSGO010000049">
    <property type="protein sequence ID" value="MFC4665602.1"/>
    <property type="molecule type" value="Genomic_DNA"/>
</dbReference>
<keyword evidence="5" id="KW-1133">Transmembrane helix</keyword>
<evidence type="ECO:0000256" key="7">
    <source>
        <dbReference type="RuleBase" id="RU003879"/>
    </source>
</evidence>
<accession>A0ABV9K6E0</accession>
<sequence>MARKKRKTPGINGSSSADIAFMLLIFFLITTSMDTDKGLKRRLPPMADKQQQRQDVEINDRNILRLLVNRQDKIVVFHRNGGGAGDQTIPVRLDELKDVVVNFITNPKDDPALPEKEVREVPYLGNLKLTTSSYAISLKNEVETSYQMYINVQNELLKAYNEVWNNFAQEKFHQKFDDLSPAKQKAVVEAYPMHISEMPLSNLK</sequence>
<protein>
    <submittedName>
        <fullName evidence="8">ExbD/TolR family protein</fullName>
    </submittedName>
</protein>
<organism evidence="8 9">
    <name type="scientific">Falsiporphyromonas endometrii</name>
    <dbReference type="NCBI Taxonomy" id="1387297"/>
    <lineage>
        <taxon>Bacteria</taxon>
        <taxon>Pseudomonadati</taxon>
        <taxon>Bacteroidota</taxon>
        <taxon>Bacteroidia</taxon>
        <taxon>Bacteroidales</taxon>
        <taxon>Porphyromonadaceae</taxon>
        <taxon>Falsiporphyromonas</taxon>
    </lineage>
</organism>
<keyword evidence="3" id="KW-1003">Cell membrane</keyword>
<dbReference type="InterPro" id="IPR003400">
    <property type="entry name" value="ExbD"/>
</dbReference>
<evidence type="ECO:0000256" key="2">
    <source>
        <dbReference type="ARBA" id="ARBA00005811"/>
    </source>
</evidence>
<dbReference type="RefSeq" id="WP_380077893.1">
    <property type="nucleotide sequence ID" value="NZ_JBHSGO010000049.1"/>
</dbReference>
<evidence type="ECO:0000256" key="4">
    <source>
        <dbReference type="ARBA" id="ARBA00022692"/>
    </source>
</evidence>
<dbReference type="PANTHER" id="PTHR30558">
    <property type="entry name" value="EXBD MEMBRANE COMPONENT OF PMF-DRIVEN MACROMOLECULE IMPORT SYSTEM"/>
    <property type="match status" value="1"/>
</dbReference>
<evidence type="ECO:0000313" key="8">
    <source>
        <dbReference type="EMBL" id="MFC4665602.1"/>
    </source>
</evidence>
<evidence type="ECO:0000256" key="6">
    <source>
        <dbReference type="ARBA" id="ARBA00023136"/>
    </source>
</evidence>
<comment type="similarity">
    <text evidence="2 7">Belongs to the ExbD/TolR family.</text>
</comment>
<reference evidence="9" key="1">
    <citation type="journal article" date="2019" name="Int. J. Syst. Evol. Microbiol.">
        <title>The Global Catalogue of Microorganisms (GCM) 10K type strain sequencing project: providing services to taxonomists for standard genome sequencing and annotation.</title>
        <authorList>
            <consortium name="The Broad Institute Genomics Platform"/>
            <consortium name="The Broad Institute Genome Sequencing Center for Infectious Disease"/>
            <person name="Wu L."/>
            <person name="Ma J."/>
        </authorList>
    </citation>
    <scope>NUCLEOTIDE SEQUENCE [LARGE SCALE GENOMIC DNA]</scope>
    <source>
        <strain evidence="9">CGMCC 4.7357</strain>
    </source>
</reference>
<gene>
    <name evidence="8" type="ORF">ACFO3G_03075</name>
</gene>
<evidence type="ECO:0000256" key="3">
    <source>
        <dbReference type="ARBA" id="ARBA00022475"/>
    </source>
</evidence>
<evidence type="ECO:0000256" key="5">
    <source>
        <dbReference type="ARBA" id="ARBA00022989"/>
    </source>
</evidence>
<dbReference type="PANTHER" id="PTHR30558:SF3">
    <property type="entry name" value="BIOPOLYMER TRANSPORT PROTEIN EXBD-RELATED"/>
    <property type="match status" value="1"/>
</dbReference>
<keyword evidence="9" id="KW-1185">Reference proteome</keyword>
<proteinExistence type="inferred from homology"/>
<comment type="caution">
    <text evidence="8">The sequence shown here is derived from an EMBL/GenBank/DDBJ whole genome shotgun (WGS) entry which is preliminary data.</text>
</comment>
<keyword evidence="4 7" id="KW-0812">Transmembrane</keyword>
<evidence type="ECO:0000256" key="1">
    <source>
        <dbReference type="ARBA" id="ARBA00004162"/>
    </source>
</evidence>
<keyword evidence="7" id="KW-0653">Protein transport</keyword>
<comment type="subcellular location">
    <subcellularLocation>
        <location evidence="1">Cell membrane</location>
        <topology evidence="1">Single-pass membrane protein</topology>
    </subcellularLocation>
    <subcellularLocation>
        <location evidence="7">Cell membrane</location>
        <topology evidence="7">Single-pass type II membrane protein</topology>
    </subcellularLocation>
</comment>
<keyword evidence="7" id="KW-0813">Transport</keyword>
<keyword evidence="6" id="KW-0472">Membrane</keyword>